<dbReference type="PANTHER" id="PTHR43157">
    <property type="entry name" value="PHOSPHATIDYLINOSITOL-GLYCAN BIOSYNTHESIS CLASS F PROTEIN-RELATED"/>
    <property type="match status" value="1"/>
</dbReference>
<dbReference type="InterPro" id="IPR002347">
    <property type="entry name" value="SDR_fam"/>
</dbReference>
<dbReference type="Gene3D" id="3.40.50.720">
    <property type="entry name" value="NAD(P)-binding Rossmann-like Domain"/>
    <property type="match status" value="1"/>
</dbReference>
<dbReference type="PANTHER" id="PTHR43157:SF31">
    <property type="entry name" value="PHOSPHATIDYLINOSITOL-GLYCAN BIOSYNTHESIS CLASS F PROTEIN"/>
    <property type="match status" value="1"/>
</dbReference>
<name>C1LNI7_SCHJA</name>
<dbReference type="Pfam" id="PF00106">
    <property type="entry name" value="adh_short"/>
    <property type="match status" value="2"/>
</dbReference>
<proteinExistence type="evidence at transcript level"/>
<dbReference type="PRINTS" id="PR00081">
    <property type="entry name" value="GDHRDH"/>
</dbReference>
<dbReference type="AlphaFoldDB" id="C1LNI7"/>
<dbReference type="SUPFAM" id="SSF51735">
    <property type="entry name" value="NAD(P)-binding Rossmann-fold domains"/>
    <property type="match status" value="1"/>
</dbReference>
<evidence type="ECO:0000256" key="1">
    <source>
        <dbReference type="ARBA" id="ARBA00023002"/>
    </source>
</evidence>
<organism evidence="2">
    <name type="scientific">Schistosoma japonicum</name>
    <name type="common">Blood fluke</name>
    <dbReference type="NCBI Taxonomy" id="6182"/>
    <lineage>
        <taxon>Eukaryota</taxon>
        <taxon>Metazoa</taxon>
        <taxon>Spiralia</taxon>
        <taxon>Lophotrochozoa</taxon>
        <taxon>Platyhelminthes</taxon>
        <taxon>Trematoda</taxon>
        <taxon>Digenea</taxon>
        <taxon>Strigeidida</taxon>
        <taxon>Schistosomatoidea</taxon>
        <taxon>Schistosomatidae</taxon>
        <taxon>Schistosoma</taxon>
    </lineage>
</organism>
<reference evidence="2" key="1">
    <citation type="journal article" date="2009" name="Nature">
        <title>The Schistosoma japonicum genome reveals features of host-parasite interplay.</title>
        <authorList>
            <person name="Liu F."/>
            <person name="Zhou Y."/>
            <person name="Wang Z.Q."/>
            <person name="Lu G."/>
            <person name="Zheng H."/>
            <person name="Brindley P.J."/>
            <person name="McManus D.P."/>
            <person name="Blair D."/>
            <person name="Zhang Q.H."/>
            <person name="Zhong Y."/>
            <person name="Wang S."/>
            <person name="Han Z.G."/>
            <person name="Chen Z."/>
        </authorList>
    </citation>
    <scope>NUCLEOTIDE SEQUENCE</scope>
    <source>
        <strain evidence="2">Anhui</strain>
    </source>
</reference>
<dbReference type="InterPro" id="IPR036291">
    <property type="entry name" value="NAD(P)-bd_dom_sf"/>
</dbReference>
<dbReference type="GO" id="GO:0016491">
    <property type="term" value="F:oxidoreductase activity"/>
    <property type="evidence" value="ECO:0007669"/>
    <property type="project" value="UniProtKB-KW"/>
</dbReference>
<sequence>MSETTGICHKSCCISKRLDGKLAIVTGSSTGIGLVTAGELARRGANVIMACRNIRKAEDAKIRLLERYGVNNPQCLNIDVACKDVISSLSPIDSSQLIIEQVDLASQQSIREFARRILATYTKLDFLINNAGLIVNKYEKTSDGFEMTMGVNHFGTFLLTQLLLPLLKRSTPCRIIILSSLAHYRGHLMKPDLQLQQNEYNQVKAYCDSKLANAMYAAELGERLKDSGITVVSLHPGTVKTEILRDANSGMVKVFAKIMRPFFIDPWKGAQTTLYTVLSDKLISGAYYSNCALKEPSRLVKNPDERRWFWNKTCELLRIESST</sequence>
<keyword evidence="1" id="KW-0560">Oxidoreductase</keyword>
<protein>
    <submittedName>
        <fullName evidence="2">Putative Retinol dehydrogenase 11</fullName>
    </submittedName>
</protein>
<dbReference type="CDD" id="cd05327">
    <property type="entry name" value="retinol-DH_like_SDR_c_like"/>
    <property type="match status" value="1"/>
</dbReference>
<dbReference type="EMBL" id="FN320543">
    <property type="protein sequence ID" value="CAX76269.1"/>
    <property type="molecule type" value="mRNA"/>
</dbReference>
<gene>
    <name evidence="2" type="primary">RalR1</name>
</gene>
<dbReference type="EMBL" id="FN320537">
    <property type="protein sequence ID" value="CAX76263.1"/>
    <property type="molecule type" value="mRNA"/>
</dbReference>
<accession>C1LNI7</accession>
<dbReference type="EMBL" id="FN320536">
    <property type="protein sequence ID" value="CAX76262.1"/>
    <property type="molecule type" value="mRNA"/>
</dbReference>
<dbReference type="EMBL" id="FN320539">
    <property type="protein sequence ID" value="CAX76265.1"/>
    <property type="molecule type" value="mRNA"/>
</dbReference>
<reference evidence="2" key="2">
    <citation type="submission" date="2009-03" db="EMBL/GenBank/DDBJ databases">
        <authorList>
            <person name="Gang L."/>
        </authorList>
    </citation>
    <scope>NUCLEOTIDE SEQUENCE</scope>
    <source>
        <strain evidence="2">Anhui</strain>
    </source>
</reference>
<evidence type="ECO:0000313" key="2">
    <source>
        <dbReference type="EMBL" id="CAX76265.1"/>
    </source>
</evidence>